<feature type="compositionally biased region" description="Polar residues" evidence="2">
    <location>
        <begin position="281"/>
        <end position="290"/>
    </location>
</feature>
<dbReference type="Proteomes" id="UP000324748">
    <property type="component" value="Unassembled WGS sequence"/>
</dbReference>
<feature type="compositionally biased region" description="Low complexity" evidence="2">
    <location>
        <begin position="620"/>
        <end position="634"/>
    </location>
</feature>
<keyword evidence="1" id="KW-0862">Zinc</keyword>
<feature type="region of interest" description="Disordered" evidence="2">
    <location>
        <begin position="281"/>
        <end position="338"/>
    </location>
</feature>
<accession>A0A5B0LMC8</accession>
<feature type="region of interest" description="Disordered" evidence="2">
    <location>
        <begin position="606"/>
        <end position="634"/>
    </location>
</feature>
<dbReference type="AlphaFoldDB" id="A0A5B0LMC8"/>
<gene>
    <name evidence="4" type="ORF">PGT21_011624</name>
</gene>
<evidence type="ECO:0000256" key="1">
    <source>
        <dbReference type="PROSITE-ProRule" id="PRU00042"/>
    </source>
</evidence>
<dbReference type="OrthoDB" id="4748970at2759"/>
<evidence type="ECO:0000313" key="5">
    <source>
        <dbReference type="Proteomes" id="UP000324748"/>
    </source>
</evidence>
<comment type="caution">
    <text evidence="4">The sequence shown here is derived from an EMBL/GenBank/DDBJ whole genome shotgun (WGS) entry which is preliminary data.</text>
</comment>
<sequence length="634" mass="68879">MKPSYPFTSTKGVVLPLSSKTKGESATGRFSTNPSLLGIPSSSPLSSPIQNDHNRPELEVEVQPAETYSSALTEPLYPFFSPHASSTVTGEVHSAQPHTHYVCHGSLALGTYSREPIPPAYSMYPTPGTASGAHHSGSVIYPQDIAIPSNFGDFLSSSVMADRGIEARPRQPATEVTNCAGRRAPPSTGANHSSLGQSTDFLTSARSVQNPPSWMGLNSCPQMNEDWLFANLFGSMAEPNQSSGPHAGREPGLGQSLSSETLGKSNSDLFDFITSNFPVAESFSQPSQNDCKPVRETLPKNNSPSGGINLSAGLQSRSTPAASPSKPTQSVKIESPEGYPNKRFFNINAVENFGNELLKYEDVSKARPVEGNTSLTTYPSSTDSNHSSQSSSPSLSSSSSLNSRSSSHSPCHSSIDLNTFNEPSTFSQNLNTLFAKDFGNQDCYGGSVDGLFNVGAQANALNPMANDEQLGLESFYPLQHHIQQQQQQLLQQLHLQQSWPQDRQQQHDSWTQPFGRQQIPQLDDFINATLYPDAISANFQAPSALKPIFICPKCGKGHTRQSNLLAHLRDTHSQVKKVFCDFPGCTKSYKRVSECRRHKKDLHGIPLPSELNGKVRKPRSTSSSTFRSSKFQNL</sequence>
<feature type="region of interest" description="Disordered" evidence="2">
    <location>
        <begin position="370"/>
        <end position="416"/>
    </location>
</feature>
<dbReference type="Gene3D" id="3.30.160.60">
    <property type="entry name" value="Classic Zinc Finger"/>
    <property type="match status" value="1"/>
</dbReference>
<feature type="region of interest" description="Disordered" evidence="2">
    <location>
        <begin position="1"/>
        <end position="52"/>
    </location>
</feature>
<proteinExistence type="predicted"/>
<feature type="compositionally biased region" description="Polar residues" evidence="2">
    <location>
        <begin position="1"/>
        <end position="11"/>
    </location>
</feature>
<name>A0A5B0LMC8_PUCGR</name>
<dbReference type="PROSITE" id="PS00028">
    <property type="entry name" value="ZINC_FINGER_C2H2_1"/>
    <property type="match status" value="1"/>
</dbReference>
<evidence type="ECO:0000259" key="3">
    <source>
        <dbReference type="PROSITE" id="PS50157"/>
    </source>
</evidence>
<keyword evidence="1" id="KW-0479">Metal-binding</keyword>
<evidence type="ECO:0000256" key="2">
    <source>
        <dbReference type="SAM" id="MobiDB-lite"/>
    </source>
</evidence>
<dbReference type="SMART" id="SM00355">
    <property type="entry name" value="ZnF_C2H2"/>
    <property type="match status" value="2"/>
</dbReference>
<feature type="compositionally biased region" description="Polar residues" evidence="2">
    <location>
        <begin position="299"/>
        <end position="332"/>
    </location>
</feature>
<feature type="compositionally biased region" description="Low complexity" evidence="2">
    <location>
        <begin position="379"/>
        <end position="414"/>
    </location>
</feature>
<evidence type="ECO:0000313" key="4">
    <source>
        <dbReference type="EMBL" id="KAA1064684.1"/>
    </source>
</evidence>
<dbReference type="SUPFAM" id="SSF57667">
    <property type="entry name" value="beta-beta-alpha zinc fingers"/>
    <property type="match status" value="1"/>
</dbReference>
<dbReference type="GO" id="GO:0008270">
    <property type="term" value="F:zinc ion binding"/>
    <property type="evidence" value="ECO:0007669"/>
    <property type="project" value="UniProtKB-KW"/>
</dbReference>
<dbReference type="InterPro" id="IPR036236">
    <property type="entry name" value="Znf_C2H2_sf"/>
</dbReference>
<dbReference type="PROSITE" id="PS50157">
    <property type="entry name" value="ZINC_FINGER_C2H2_2"/>
    <property type="match status" value="1"/>
</dbReference>
<organism evidence="4 5">
    <name type="scientific">Puccinia graminis f. sp. tritici</name>
    <dbReference type="NCBI Taxonomy" id="56615"/>
    <lineage>
        <taxon>Eukaryota</taxon>
        <taxon>Fungi</taxon>
        <taxon>Dikarya</taxon>
        <taxon>Basidiomycota</taxon>
        <taxon>Pucciniomycotina</taxon>
        <taxon>Pucciniomycetes</taxon>
        <taxon>Pucciniales</taxon>
        <taxon>Pucciniaceae</taxon>
        <taxon>Puccinia</taxon>
    </lineage>
</organism>
<feature type="domain" description="C2H2-type" evidence="3">
    <location>
        <begin position="549"/>
        <end position="577"/>
    </location>
</feature>
<feature type="compositionally biased region" description="Low complexity" evidence="2">
    <location>
        <begin position="34"/>
        <end position="49"/>
    </location>
</feature>
<feature type="region of interest" description="Disordered" evidence="2">
    <location>
        <begin position="167"/>
        <end position="197"/>
    </location>
</feature>
<reference evidence="4 5" key="1">
    <citation type="submission" date="2019-05" db="EMBL/GenBank/DDBJ databases">
        <title>Emergence of the Ug99 lineage of the wheat stem rust pathogen through somatic hybridization.</title>
        <authorList>
            <person name="Li F."/>
            <person name="Upadhyaya N.M."/>
            <person name="Sperschneider J."/>
            <person name="Matny O."/>
            <person name="Nguyen-Phuc H."/>
            <person name="Mago R."/>
            <person name="Raley C."/>
            <person name="Miller M.E."/>
            <person name="Silverstein K.A.T."/>
            <person name="Henningsen E."/>
            <person name="Hirsch C.D."/>
            <person name="Visser B."/>
            <person name="Pretorius Z.A."/>
            <person name="Steffenson B.J."/>
            <person name="Schwessinger B."/>
            <person name="Dodds P.N."/>
            <person name="Figueroa M."/>
        </authorList>
    </citation>
    <scope>NUCLEOTIDE SEQUENCE [LARGE SCALE GENOMIC DNA]</scope>
    <source>
        <strain evidence="4">21-0</strain>
    </source>
</reference>
<keyword evidence="1" id="KW-0863">Zinc-finger</keyword>
<protein>
    <recommendedName>
        <fullName evidence="3">C2H2-type domain-containing protein</fullName>
    </recommendedName>
</protein>
<feature type="compositionally biased region" description="Polar residues" evidence="2">
    <location>
        <begin position="188"/>
        <end position="197"/>
    </location>
</feature>
<dbReference type="InterPro" id="IPR013087">
    <property type="entry name" value="Znf_C2H2_type"/>
</dbReference>
<feature type="region of interest" description="Disordered" evidence="2">
    <location>
        <begin position="238"/>
        <end position="261"/>
    </location>
</feature>
<keyword evidence="5" id="KW-1185">Reference proteome</keyword>
<dbReference type="EMBL" id="VSWC01000197">
    <property type="protein sequence ID" value="KAA1064684.1"/>
    <property type="molecule type" value="Genomic_DNA"/>
</dbReference>